<evidence type="ECO:0000259" key="1">
    <source>
        <dbReference type="PROSITE" id="PS51832"/>
    </source>
</evidence>
<dbReference type="AlphaFoldDB" id="A0A9X0YTI9"/>
<sequence>MKFQFIQKMGEDDMRIEPSQLIPGCILLKEVRGKTNRTIIPENTALTEEHITILEKFLIESVDVSSTLANGEAFQVKPVQTKKKQQVKKQSPFDNQKTVPFMEHYINVSAAYKEQFQKWQNGMPIDISTVRKFIMPLLERTETMDAEKIYRLHKYSTQEDYMYFHSVAVSLLSAFIGRKMGLSKGEWLQSGIAGLLSNCGMVRGDPTVLTKKDTLTANEWQAIKNHPTASYRMIEHLPTITSGVKLGVLQHHERLDGSGYPLGITNEKIHLFAKIIAVSDTYHAITSNRIYAEKQSLLQAIEVIQKDRYMKFDAQVVSVLIDNFVHFSIGSKVILSNGKQGEIVFMEATKPTKPMIRITADDSIISLEQMPELYIEEVLGS</sequence>
<organism evidence="2 3">
    <name type="scientific">Oceanobacillus polygoni</name>
    <dbReference type="NCBI Taxonomy" id="1235259"/>
    <lineage>
        <taxon>Bacteria</taxon>
        <taxon>Bacillati</taxon>
        <taxon>Bacillota</taxon>
        <taxon>Bacilli</taxon>
        <taxon>Bacillales</taxon>
        <taxon>Bacillaceae</taxon>
        <taxon>Oceanobacillus</taxon>
    </lineage>
</organism>
<dbReference type="Proteomes" id="UP001138793">
    <property type="component" value="Unassembled WGS sequence"/>
</dbReference>
<proteinExistence type="predicted"/>
<dbReference type="RefSeq" id="WP_245347774.1">
    <property type="nucleotide sequence ID" value="NZ_JAGGMB010000009.1"/>
</dbReference>
<evidence type="ECO:0000313" key="2">
    <source>
        <dbReference type="EMBL" id="MBP2078585.1"/>
    </source>
</evidence>
<dbReference type="Gene3D" id="1.10.3210.10">
    <property type="entry name" value="Hypothetical protein af1432"/>
    <property type="match status" value="1"/>
</dbReference>
<dbReference type="PANTHER" id="PTHR43155">
    <property type="entry name" value="CYCLIC DI-GMP PHOSPHODIESTERASE PA4108-RELATED"/>
    <property type="match status" value="1"/>
</dbReference>
<dbReference type="PROSITE" id="PS51832">
    <property type="entry name" value="HD_GYP"/>
    <property type="match status" value="1"/>
</dbReference>
<dbReference type="PANTHER" id="PTHR43155:SF2">
    <property type="entry name" value="CYCLIC DI-GMP PHOSPHODIESTERASE PA4108"/>
    <property type="match status" value="1"/>
</dbReference>
<dbReference type="SUPFAM" id="SSF109604">
    <property type="entry name" value="HD-domain/PDEase-like"/>
    <property type="match status" value="1"/>
</dbReference>
<reference evidence="2" key="1">
    <citation type="submission" date="2021-03" db="EMBL/GenBank/DDBJ databases">
        <title>Genomic Encyclopedia of Type Strains, Phase IV (KMG-IV): sequencing the most valuable type-strain genomes for metagenomic binning, comparative biology and taxonomic classification.</title>
        <authorList>
            <person name="Goeker M."/>
        </authorList>
    </citation>
    <scope>NUCLEOTIDE SEQUENCE</scope>
    <source>
        <strain evidence="2">DSM 107338</strain>
    </source>
</reference>
<dbReference type="InterPro" id="IPR003607">
    <property type="entry name" value="HD/PDEase_dom"/>
</dbReference>
<accession>A0A9X0YTI9</accession>
<gene>
    <name evidence="2" type="ORF">J2Z64_002849</name>
</gene>
<evidence type="ECO:0000313" key="3">
    <source>
        <dbReference type="Proteomes" id="UP001138793"/>
    </source>
</evidence>
<name>A0A9X0YTI9_9BACI</name>
<dbReference type="CDD" id="cd00077">
    <property type="entry name" value="HDc"/>
    <property type="match status" value="1"/>
</dbReference>
<comment type="caution">
    <text evidence="2">The sequence shown here is derived from an EMBL/GenBank/DDBJ whole genome shotgun (WGS) entry which is preliminary data.</text>
</comment>
<keyword evidence="3" id="KW-1185">Reference proteome</keyword>
<dbReference type="EMBL" id="JAGGMB010000009">
    <property type="protein sequence ID" value="MBP2078585.1"/>
    <property type="molecule type" value="Genomic_DNA"/>
</dbReference>
<dbReference type="InterPro" id="IPR037522">
    <property type="entry name" value="HD_GYP_dom"/>
</dbReference>
<feature type="domain" description="HD-GYP" evidence="1">
    <location>
        <begin position="140"/>
        <end position="336"/>
    </location>
</feature>
<dbReference type="Pfam" id="PF13487">
    <property type="entry name" value="HD_5"/>
    <property type="match status" value="1"/>
</dbReference>
<protein>
    <submittedName>
        <fullName evidence="2">HD-GYP domain-containing protein (C-di-GMP phosphodiesterase class II)</fullName>
    </submittedName>
</protein>